<name>F5YF97_LEAAZ</name>
<dbReference type="Proteomes" id="UP000009222">
    <property type="component" value="Chromosome"/>
</dbReference>
<dbReference type="PANTHER" id="PTHR36848">
    <property type="entry name" value="DNA-BINDING PROTEIN (PUTATIVE SECRETED PROTEIN)-RELATED"/>
    <property type="match status" value="1"/>
</dbReference>
<gene>
    <name evidence="1" type="ordered locus">TREAZ_1408</name>
</gene>
<sequence length="1036" mass="116502">MLYPKREKPLGEGDFENPTSEYRATPFWAWNTKLEKDELTWQIGELKKLGFGGFHMHVRTGMATEYLSDEYMDIIGACVEKARAEKMLPWLYDEDRWPSGAAGGLVTQNPDYRIRHLLLTRRPYGTPVDVIAEKQSRASSGRCENGKLLAVYDISLDSGGNILSYSSIGENDKPKGFKLYAYAESALPNPWFNNQTYVDTLNPKAIKEFIKVTYERYGSSFQKDFGSLIHAIFTDEPQFSQKGTLHFAHEERDVTLPWTPDFPDSYKQAYGGEDLLKGIPELLWDLPNGKISKVRYHYHDHIAERFSSAFADQCGAWCSAHGLMLTGHMMEEPTLESQTHALGEAMRSYRSFGLPGIDMLCDRREFTTAKQAQSAARQYGYPGVLSELYGVTNWDFDFRGHKLQGDWQAALGVTVRVPHLSWVSMNGEAKRDYPGTFNYQAPWYKEYPYVEDHFARLNTALTRGKAVARVGVIHPIESYWLHWGPRESTEAVRSGQDENFQNLCDWLLRGAIDFDYICESTLPALCDTKNIKAGAFPVGKMAYSALIVPAMETIRASTLDRLEAFKKTGGRLIFLGPAPSYTDAAEDSRGKKLWEQSEHIGFDRLTIINALEDLREIQIKDSSGADANNFLYQLREDTEGRWLFIAQADKANNPDIPQGDDYRIRIRGEWQLTQFDTLNGSSSPVNAEIAGSWTTLITRLWDHDSLLLKLEKAGSQAASGKADTAHPDKAAIAGAPLLFTSPVPITLDEPNVLLLDIAEYALDSEAYKPKEELFRLDNELRERLSWPSRGEAVAQPWVEHDSSTPHTLKLRFSFDSEIEIKGAELALENAANTKVALNGEAAGPVRGWYVDKCIGKVKLPAIKKGANTLELSFPYGRKVDVEYCFILGDFGVKVAGTKCTLTEPVRELAFGDITRQGLPFYGGNVCYHLEAETKSGSLSIEASSYRFMLLKVKVDGADKGVIAYSPYKLEVKAPAGKHKIDITGFGCRVNTFGQLHNNMDHEGYWWGPNSWRTTGPAWTYEYKFWPQGVLKSPEIF</sequence>
<dbReference type="eggNOG" id="COG3250">
    <property type="taxonomic scope" value="Bacteria"/>
</dbReference>
<accession>F5YF97</accession>
<evidence type="ECO:0000313" key="1">
    <source>
        <dbReference type="EMBL" id="AEF82861.1"/>
    </source>
</evidence>
<dbReference type="KEGG" id="taz:TREAZ_1408"/>
<organism evidence="1 2">
    <name type="scientific">Leadbettera azotonutricia (strain ATCC BAA-888 / DSM 13862 / ZAS-9)</name>
    <name type="common">Treponema azotonutricium</name>
    <dbReference type="NCBI Taxonomy" id="545695"/>
    <lineage>
        <taxon>Bacteria</taxon>
        <taxon>Pseudomonadati</taxon>
        <taxon>Spirochaetota</taxon>
        <taxon>Spirochaetia</taxon>
        <taxon>Spirochaetales</taxon>
        <taxon>Breznakiellaceae</taxon>
        <taxon>Leadbettera</taxon>
    </lineage>
</organism>
<dbReference type="AlphaFoldDB" id="F5YF97"/>
<dbReference type="HOGENOM" id="CLU_010993_0_0_12"/>
<evidence type="ECO:0000313" key="2">
    <source>
        <dbReference type="Proteomes" id="UP000009222"/>
    </source>
</evidence>
<proteinExistence type="predicted"/>
<evidence type="ECO:0008006" key="3">
    <source>
        <dbReference type="Google" id="ProtNLM"/>
    </source>
</evidence>
<keyword evidence="2" id="KW-1185">Reference proteome</keyword>
<dbReference type="RefSeq" id="WP_015710596.1">
    <property type="nucleotide sequence ID" value="NC_015577.1"/>
</dbReference>
<protein>
    <recommendedName>
        <fullName evidence="3">Glycoside hydrolase family 2</fullName>
    </recommendedName>
</protein>
<reference evidence="2" key="1">
    <citation type="submission" date="2009-12" db="EMBL/GenBank/DDBJ databases">
        <title>Complete sequence of Treponema azotonutricium strain ZAS-9.</title>
        <authorList>
            <person name="Tetu S.G."/>
            <person name="Matson E."/>
            <person name="Ren Q."/>
            <person name="Seshadri R."/>
            <person name="Elbourne L."/>
            <person name="Hassan K.A."/>
            <person name="Durkin A."/>
            <person name="Radune D."/>
            <person name="Mohamoud Y."/>
            <person name="Shay R."/>
            <person name="Jin S."/>
            <person name="Zhang X."/>
            <person name="Lucey K."/>
            <person name="Ballor N.R."/>
            <person name="Ottesen E."/>
            <person name="Rosenthal R."/>
            <person name="Allen A."/>
            <person name="Leadbetter J.R."/>
            <person name="Paulsen I.T."/>
        </authorList>
    </citation>
    <scope>NUCLEOTIDE SEQUENCE [LARGE SCALE GENOMIC DNA]</scope>
    <source>
        <strain evidence="2">ATCC BAA-888 / DSM 13862 / ZAS-9</strain>
    </source>
</reference>
<dbReference type="InParanoid" id="F5YF97"/>
<reference evidence="1 2" key="2">
    <citation type="journal article" date="2011" name="ISME J.">
        <title>RNA-seq reveals cooperative metabolic interactions between two termite-gut spirochete species in co-culture.</title>
        <authorList>
            <person name="Rosenthal A.Z."/>
            <person name="Matson E.G."/>
            <person name="Eldar A."/>
            <person name="Leadbetter J.R."/>
        </authorList>
    </citation>
    <scope>NUCLEOTIDE SEQUENCE [LARGE SCALE GENOMIC DNA]</scope>
    <source>
        <strain evidence="2">ATCC BAA-888 / DSM 13862 / ZAS-9</strain>
    </source>
</reference>
<dbReference type="InterPro" id="IPR029062">
    <property type="entry name" value="Class_I_gatase-like"/>
</dbReference>
<dbReference type="Gene3D" id="3.40.50.880">
    <property type="match status" value="1"/>
</dbReference>
<dbReference type="OrthoDB" id="9761519at2"/>
<dbReference type="InterPro" id="IPR053161">
    <property type="entry name" value="Ulvan_degrading_GH"/>
</dbReference>
<dbReference type="PANTHER" id="PTHR36848:SF2">
    <property type="entry name" value="SECRETED PROTEIN"/>
    <property type="match status" value="1"/>
</dbReference>
<dbReference type="STRING" id="545695.TREAZ_1408"/>
<dbReference type="EMBL" id="CP001841">
    <property type="protein sequence ID" value="AEF82861.1"/>
    <property type="molecule type" value="Genomic_DNA"/>
</dbReference>
<dbReference type="CDD" id="cd03143">
    <property type="entry name" value="A4_beta-galactosidase_middle_domain"/>
    <property type="match status" value="1"/>
</dbReference>